<dbReference type="InterPro" id="IPR002645">
    <property type="entry name" value="STAS_dom"/>
</dbReference>
<dbReference type="SUPFAM" id="SSF49879">
    <property type="entry name" value="SMAD/FHA domain"/>
    <property type="match status" value="1"/>
</dbReference>
<dbReference type="Gene3D" id="3.30.750.24">
    <property type="entry name" value="STAS domain"/>
    <property type="match status" value="2"/>
</dbReference>
<comment type="caution">
    <text evidence="4">The sequence shown here is derived from an EMBL/GenBank/DDBJ whole genome shotgun (WGS) entry which is preliminary data.</text>
</comment>
<feature type="compositionally biased region" description="Low complexity" evidence="1">
    <location>
        <begin position="389"/>
        <end position="398"/>
    </location>
</feature>
<reference evidence="4 5" key="1">
    <citation type="submission" date="2023-03" db="EMBL/GenBank/DDBJ databases">
        <title>Paludisphaera mucosa sp. nov. a novel planctomycete from northern fen.</title>
        <authorList>
            <person name="Ivanova A."/>
        </authorList>
    </citation>
    <scope>NUCLEOTIDE SEQUENCE [LARGE SCALE GENOMIC DNA]</scope>
    <source>
        <strain evidence="4 5">Pla2</strain>
    </source>
</reference>
<name>A0ABT6FGH5_9BACT</name>
<dbReference type="CDD" id="cd00060">
    <property type="entry name" value="FHA"/>
    <property type="match status" value="1"/>
</dbReference>
<dbReference type="SMART" id="SM00240">
    <property type="entry name" value="FHA"/>
    <property type="match status" value="1"/>
</dbReference>
<dbReference type="InterPro" id="IPR008984">
    <property type="entry name" value="SMAD_FHA_dom_sf"/>
</dbReference>
<dbReference type="RefSeq" id="WP_277862962.1">
    <property type="nucleotide sequence ID" value="NZ_JARRAG010000002.1"/>
</dbReference>
<dbReference type="PROSITE" id="PS50006">
    <property type="entry name" value="FHA_DOMAIN"/>
    <property type="match status" value="1"/>
</dbReference>
<dbReference type="PANTHER" id="PTHR33495">
    <property type="entry name" value="ANTI-SIGMA FACTOR ANTAGONIST TM_1081-RELATED-RELATED"/>
    <property type="match status" value="1"/>
</dbReference>
<evidence type="ECO:0000259" key="3">
    <source>
        <dbReference type="PROSITE" id="PS50801"/>
    </source>
</evidence>
<dbReference type="CDD" id="cd07043">
    <property type="entry name" value="STAS_anti-anti-sigma_factors"/>
    <property type="match status" value="2"/>
</dbReference>
<evidence type="ECO:0000259" key="2">
    <source>
        <dbReference type="PROSITE" id="PS50006"/>
    </source>
</evidence>
<evidence type="ECO:0000256" key="1">
    <source>
        <dbReference type="SAM" id="MobiDB-lite"/>
    </source>
</evidence>
<dbReference type="PROSITE" id="PS50801">
    <property type="entry name" value="STAS"/>
    <property type="match status" value="2"/>
</dbReference>
<dbReference type="Gene3D" id="2.60.200.20">
    <property type="match status" value="1"/>
</dbReference>
<dbReference type="SUPFAM" id="SSF52091">
    <property type="entry name" value="SpoIIaa-like"/>
    <property type="match status" value="2"/>
</dbReference>
<dbReference type="Proteomes" id="UP001216907">
    <property type="component" value="Unassembled WGS sequence"/>
</dbReference>
<sequence>MAQGELTLATDDAPTRKPRKVRLTPTNEGPASDRRLEDWITVNLDPEVHRPAANLWTQLIGNLPMSRRPSKAAKGREKGFKSRGCWERFGVVYKRGVTIVRLTDTSLVQRADINELAEDLGDLIDVGNNRIVLNFARVERLGSWIVAAVVEAHRRCEAADGGRLKICGLEPQLREIFTLIGMGRRIIACDDEAAAVEGPWPGAAPRSLPIDILEALVSASDLPPLAGGAPVEAAGGSDSGVMEVERVAPASRRPARPGDPLEGKVWLRVEYAGFEGRMIALAKRRFLIGRDRGSHLRLGSSKVSKRHATIEVRDGRVFLRDMGSTNGTQINGETIRDAEAELHTQDRVVIGPAHCRIWVGVSREEMEQLGAIEPSWTAPEVVVDDAPESDASAPATAEVSTYDPDDDDPASRIKHEVVQDVLVVTPVLTDLDDEQANEALRLRLIELAEQPLPRRVVVDLEFVGRLSRRTIGVILAHHLRLGRAGGAVRICEAHPRIMALLDQVRLTMLVDCYPSLDEAVLASWNVPARPGSAN</sequence>
<dbReference type="Pfam" id="PF01740">
    <property type="entry name" value="STAS"/>
    <property type="match status" value="1"/>
</dbReference>
<evidence type="ECO:0000313" key="4">
    <source>
        <dbReference type="EMBL" id="MDG3006669.1"/>
    </source>
</evidence>
<dbReference type="EMBL" id="JARRAG010000002">
    <property type="protein sequence ID" value="MDG3006669.1"/>
    <property type="molecule type" value="Genomic_DNA"/>
</dbReference>
<keyword evidence="5" id="KW-1185">Reference proteome</keyword>
<dbReference type="InterPro" id="IPR058548">
    <property type="entry name" value="MlaB-like_STAS"/>
</dbReference>
<organism evidence="4 5">
    <name type="scientific">Paludisphaera mucosa</name>
    <dbReference type="NCBI Taxonomy" id="3030827"/>
    <lineage>
        <taxon>Bacteria</taxon>
        <taxon>Pseudomonadati</taxon>
        <taxon>Planctomycetota</taxon>
        <taxon>Planctomycetia</taxon>
        <taxon>Isosphaerales</taxon>
        <taxon>Isosphaeraceae</taxon>
        <taxon>Paludisphaera</taxon>
    </lineage>
</organism>
<feature type="domain" description="STAS" evidence="3">
    <location>
        <begin position="438"/>
        <end position="523"/>
    </location>
</feature>
<dbReference type="InterPro" id="IPR000253">
    <property type="entry name" value="FHA_dom"/>
</dbReference>
<feature type="region of interest" description="Disordered" evidence="1">
    <location>
        <begin position="389"/>
        <end position="408"/>
    </location>
</feature>
<feature type="region of interest" description="Disordered" evidence="1">
    <location>
        <begin position="1"/>
        <end position="34"/>
    </location>
</feature>
<feature type="domain" description="STAS" evidence="3">
    <location>
        <begin position="111"/>
        <end position="219"/>
    </location>
</feature>
<dbReference type="PANTHER" id="PTHR33495:SF2">
    <property type="entry name" value="ANTI-SIGMA FACTOR ANTAGONIST TM_1081-RELATED"/>
    <property type="match status" value="1"/>
</dbReference>
<protein>
    <submittedName>
        <fullName evidence="4">FHA domain-containing protein</fullName>
    </submittedName>
</protein>
<evidence type="ECO:0000313" key="5">
    <source>
        <dbReference type="Proteomes" id="UP001216907"/>
    </source>
</evidence>
<dbReference type="Pfam" id="PF00498">
    <property type="entry name" value="FHA"/>
    <property type="match status" value="1"/>
</dbReference>
<gene>
    <name evidence="4" type="ORF">PZE19_23115</name>
</gene>
<feature type="domain" description="FHA" evidence="2">
    <location>
        <begin position="286"/>
        <end position="335"/>
    </location>
</feature>
<proteinExistence type="predicted"/>
<dbReference type="Pfam" id="PF13466">
    <property type="entry name" value="STAS_2"/>
    <property type="match status" value="1"/>
</dbReference>
<accession>A0ABT6FGH5</accession>
<dbReference type="InterPro" id="IPR036513">
    <property type="entry name" value="STAS_dom_sf"/>
</dbReference>